<dbReference type="PANTHER" id="PTHR43999">
    <property type="entry name" value="DNAJ HOMOLOG SUBFAMILY C MEMBER 2"/>
    <property type="match status" value="1"/>
</dbReference>
<feature type="region of interest" description="Disordered" evidence="4">
    <location>
        <begin position="424"/>
        <end position="448"/>
    </location>
</feature>
<dbReference type="InterPro" id="IPR032003">
    <property type="entry name" value="RAC_head"/>
</dbReference>
<dbReference type="InterPro" id="IPR058871">
    <property type="entry name" value="Zuotin_N"/>
</dbReference>
<evidence type="ECO:0000259" key="5">
    <source>
        <dbReference type="PROSITE" id="PS50076"/>
    </source>
</evidence>
<dbReference type="Gene3D" id="1.10.8.840">
    <property type="entry name" value="Ribosome-associated complex head domain"/>
    <property type="match status" value="1"/>
</dbReference>
<dbReference type="Pfam" id="PF26185">
    <property type="entry name" value="Zuotin_N"/>
    <property type="match status" value="1"/>
</dbReference>
<dbReference type="Pfam" id="PF21884">
    <property type="entry name" value="ZUO1-like_ZHD"/>
    <property type="match status" value="1"/>
</dbReference>
<evidence type="ECO:0000313" key="7">
    <source>
        <dbReference type="EMBL" id="KAJ3183537.1"/>
    </source>
</evidence>
<reference evidence="7" key="1">
    <citation type="submission" date="2020-05" db="EMBL/GenBank/DDBJ databases">
        <title>Phylogenomic resolution of chytrid fungi.</title>
        <authorList>
            <person name="Stajich J.E."/>
            <person name="Amses K."/>
            <person name="Simmons R."/>
            <person name="Seto K."/>
            <person name="Myers J."/>
            <person name="Bonds A."/>
            <person name="Quandt C.A."/>
            <person name="Barry K."/>
            <person name="Liu P."/>
            <person name="Grigoriev I."/>
            <person name="Longcore J.E."/>
            <person name="James T.Y."/>
        </authorList>
    </citation>
    <scope>NUCLEOTIDE SEQUENCE</scope>
    <source>
        <strain evidence="7">JEL0379</strain>
    </source>
</reference>
<accession>A0AAD5TS31</accession>
<dbReference type="PROSITE" id="PS50090">
    <property type="entry name" value="MYB_LIKE"/>
    <property type="match status" value="1"/>
</dbReference>
<keyword evidence="8" id="KW-1185">Reference proteome</keyword>
<feature type="region of interest" description="Disordered" evidence="4">
    <location>
        <begin position="229"/>
        <end position="263"/>
    </location>
</feature>
<feature type="compositionally biased region" description="Basic and acidic residues" evidence="4">
    <location>
        <begin position="284"/>
        <end position="340"/>
    </location>
</feature>
<feature type="domain" description="Myb-like" evidence="6">
    <location>
        <begin position="597"/>
        <end position="649"/>
    </location>
</feature>
<dbReference type="GO" id="GO:0006450">
    <property type="term" value="P:regulation of translational fidelity"/>
    <property type="evidence" value="ECO:0007669"/>
    <property type="project" value="InterPro"/>
</dbReference>
<dbReference type="EMBL" id="JADGJQ010000006">
    <property type="protein sequence ID" value="KAJ3183537.1"/>
    <property type="molecule type" value="Genomic_DNA"/>
</dbReference>
<dbReference type="Pfam" id="PF16717">
    <property type="entry name" value="RAC_head"/>
    <property type="match status" value="1"/>
</dbReference>
<dbReference type="AlphaFoldDB" id="A0AAD5TS31"/>
<gene>
    <name evidence="7" type="ORF">HDU87_006862</name>
</gene>
<dbReference type="InterPro" id="IPR042569">
    <property type="entry name" value="RAC_head_sf"/>
</dbReference>
<dbReference type="Gene3D" id="1.10.287.110">
    <property type="entry name" value="DnaJ domain"/>
    <property type="match status" value="1"/>
</dbReference>
<keyword evidence="2" id="KW-0963">Cytoplasm</keyword>
<dbReference type="CDD" id="cd06257">
    <property type="entry name" value="DnaJ"/>
    <property type="match status" value="1"/>
</dbReference>
<dbReference type="InterPro" id="IPR044634">
    <property type="entry name" value="Zuotin/DnaJC2"/>
</dbReference>
<evidence type="ECO:0000313" key="8">
    <source>
        <dbReference type="Proteomes" id="UP001212152"/>
    </source>
</evidence>
<feature type="domain" description="J" evidence="5">
    <location>
        <begin position="95"/>
        <end position="161"/>
    </location>
</feature>
<dbReference type="Gene3D" id="1.10.10.60">
    <property type="entry name" value="Homeodomain-like"/>
    <property type="match status" value="2"/>
</dbReference>
<comment type="subcellular location">
    <subcellularLocation>
        <location evidence="1">Cytoplasm</location>
    </subcellularLocation>
</comment>
<dbReference type="GO" id="GO:0043022">
    <property type="term" value="F:ribosome binding"/>
    <property type="evidence" value="ECO:0007669"/>
    <property type="project" value="InterPro"/>
</dbReference>
<dbReference type="PROSITE" id="PS50076">
    <property type="entry name" value="DNAJ_2"/>
    <property type="match status" value="1"/>
</dbReference>
<feature type="region of interest" description="Disordered" evidence="4">
    <location>
        <begin position="284"/>
        <end position="341"/>
    </location>
</feature>
<dbReference type="InterPro" id="IPR001005">
    <property type="entry name" value="SANT/Myb"/>
</dbReference>
<evidence type="ECO:0000256" key="1">
    <source>
        <dbReference type="ARBA" id="ARBA00004496"/>
    </source>
</evidence>
<comment type="caution">
    <text evidence="7">The sequence shown here is derived from an EMBL/GenBank/DDBJ whole genome shotgun (WGS) entry which is preliminary data.</text>
</comment>
<evidence type="ECO:0000256" key="4">
    <source>
        <dbReference type="SAM" id="MobiDB-lite"/>
    </source>
</evidence>
<keyword evidence="3" id="KW-0143">Chaperone</keyword>
<feature type="compositionally biased region" description="Basic and acidic residues" evidence="4">
    <location>
        <begin position="237"/>
        <end position="253"/>
    </location>
</feature>
<protein>
    <recommendedName>
        <fullName evidence="9">DnaJ homolog subfamily C member 2</fullName>
    </recommendedName>
</protein>
<organism evidence="7 8">
    <name type="scientific">Geranomyces variabilis</name>
    <dbReference type="NCBI Taxonomy" id="109894"/>
    <lineage>
        <taxon>Eukaryota</taxon>
        <taxon>Fungi</taxon>
        <taxon>Fungi incertae sedis</taxon>
        <taxon>Chytridiomycota</taxon>
        <taxon>Chytridiomycota incertae sedis</taxon>
        <taxon>Chytridiomycetes</taxon>
        <taxon>Spizellomycetales</taxon>
        <taxon>Powellomycetaceae</taxon>
        <taxon>Geranomyces</taxon>
    </lineage>
</organism>
<evidence type="ECO:0000256" key="2">
    <source>
        <dbReference type="ARBA" id="ARBA00022490"/>
    </source>
</evidence>
<evidence type="ECO:0008006" key="9">
    <source>
        <dbReference type="Google" id="ProtNLM"/>
    </source>
</evidence>
<dbReference type="SUPFAM" id="SSF46689">
    <property type="entry name" value="Homeodomain-like"/>
    <property type="match status" value="2"/>
</dbReference>
<evidence type="ECO:0000259" key="6">
    <source>
        <dbReference type="PROSITE" id="PS50090"/>
    </source>
</evidence>
<dbReference type="GO" id="GO:0030544">
    <property type="term" value="F:Hsp70 protein binding"/>
    <property type="evidence" value="ECO:0007669"/>
    <property type="project" value="InterPro"/>
</dbReference>
<proteinExistence type="predicted"/>
<dbReference type="SMART" id="SM00271">
    <property type="entry name" value="DnaJ"/>
    <property type="match status" value="1"/>
</dbReference>
<dbReference type="Pfam" id="PF00226">
    <property type="entry name" value="DnaJ"/>
    <property type="match status" value="1"/>
</dbReference>
<dbReference type="PANTHER" id="PTHR43999:SF1">
    <property type="entry name" value="DNAJ HOMOLOG SUBFAMILY C MEMBER 2"/>
    <property type="match status" value="1"/>
</dbReference>
<dbReference type="CDD" id="cd00167">
    <property type="entry name" value="SANT"/>
    <property type="match status" value="1"/>
</dbReference>
<dbReference type="GO" id="GO:0005829">
    <property type="term" value="C:cytosol"/>
    <property type="evidence" value="ECO:0007669"/>
    <property type="project" value="TreeGrafter"/>
</dbReference>
<dbReference type="SMART" id="SM00717">
    <property type="entry name" value="SANT"/>
    <property type="match status" value="2"/>
</dbReference>
<sequence length="658" mass="73777">MSTLTLPSPPKAWDSNKEHLVHNNIAPFYQQAIEPVGREFMAVARRHRHKRSLSEDARLEQALEDADSGDISLEEDEPESARLLKSDPLKWKEQDHYAVLGMSKLRWKGSEEDVKRAYRRKVLKHHPDKNPDGSDSFFKCVQKAWEIMSDPVRRRQWDSVDPKFDDSVPSAKAKGEFFELYTPVFEKESRFSKTQPVPALGDKDSTRDEVEAFYSFWFNIDSWRTFENLDEEDTDGVESREEKRWLDRKNKAERTKRKKADNARVNKLVEQAFGLDPRIKQFREADKYAKDSKKREREAAQKAAEEAAKKQADEEKAAAEKAEAEAKERALSEKKDREATKNAIRKEKKTIKRIMRDHDNFLPATASADAIAFQLQKLDEILEQLNTDGLEQFRLKLEEAVPSGPEVLELVLDEEHMHAVEAKAASASATPSTEQPKAGATSTKAAKPAWSTKETATLIKAVKMFPGGTIDRWMKIAEYVNEHGGEENETPEQKASRDRTAKEAINQSKTMQSAQAADRAKLQTAKAVKKVDLKDKPSERDAADIPAAVAAAVPAPVAAAAKAGAAAVKSTVAAATAGASKVAAAVSPSMMAPANASWSTEQQLALESLMRKYPATAFRETPNERWEKIAAEIEGKNKKDVKQRVKELAEMVKNKKKK</sequence>
<dbReference type="InterPro" id="IPR001623">
    <property type="entry name" value="DnaJ_domain"/>
</dbReference>
<dbReference type="InterPro" id="IPR036869">
    <property type="entry name" value="J_dom_sf"/>
</dbReference>
<dbReference type="InterPro" id="IPR054076">
    <property type="entry name" value="ZUO1-like_ZHD"/>
</dbReference>
<evidence type="ECO:0000256" key="3">
    <source>
        <dbReference type="ARBA" id="ARBA00023186"/>
    </source>
</evidence>
<dbReference type="SUPFAM" id="SSF46565">
    <property type="entry name" value="Chaperone J-domain"/>
    <property type="match status" value="1"/>
</dbReference>
<dbReference type="CDD" id="cd23953">
    <property type="entry name" value="zuotin_NTD"/>
    <property type="match status" value="1"/>
</dbReference>
<name>A0AAD5TS31_9FUNG</name>
<dbReference type="InterPro" id="IPR009057">
    <property type="entry name" value="Homeodomain-like_sf"/>
</dbReference>
<dbReference type="Proteomes" id="UP001212152">
    <property type="component" value="Unassembled WGS sequence"/>
</dbReference>
<dbReference type="GO" id="GO:0051083">
    <property type="term" value="P:'de novo' cotranslational protein folding"/>
    <property type="evidence" value="ECO:0007669"/>
    <property type="project" value="InterPro"/>
</dbReference>
<dbReference type="Pfam" id="PF23082">
    <property type="entry name" value="Myb_DNA-binding_2"/>
    <property type="match status" value="1"/>
</dbReference>